<evidence type="ECO:0000313" key="3">
    <source>
        <dbReference type="Proteomes" id="UP000233750"/>
    </source>
</evidence>
<reference evidence="2 3" key="1">
    <citation type="submission" date="2017-12" db="EMBL/GenBank/DDBJ databases">
        <title>Sequencing the genomes of 1000 Actinobacteria strains.</title>
        <authorList>
            <person name="Klenk H.-P."/>
        </authorList>
    </citation>
    <scope>NUCLEOTIDE SEQUENCE [LARGE SCALE GENOMIC DNA]</scope>
    <source>
        <strain evidence="2 3">DSM 45165</strain>
    </source>
</reference>
<comment type="caution">
    <text evidence="2">The sequence shown here is derived from an EMBL/GenBank/DDBJ whole genome shotgun (WGS) entry which is preliminary data.</text>
</comment>
<name>A0A2N3X130_9PSEU</name>
<dbReference type="Proteomes" id="UP000233750">
    <property type="component" value="Unassembled WGS sequence"/>
</dbReference>
<evidence type="ECO:0000256" key="1">
    <source>
        <dbReference type="SAM" id="MobiDB-lite"/>
    </source>
</evidence>
<dbReference type="AlphaFoldDB" id="A0A2N3X130"/>
<feature type="region of interest" description="Disordered" evidence="1">
    <location>
        <begin position="122"/>
        <end position="144"/>
    </location>
</feature>
<protein>
    <submittedName>
        <fullName evidence="2">Uncharacterized protein</fullName>
    </submittedName>
</protein>
<feature type="compositionally biased region" description="Polar residues" evidence="1">
    <location>
        <begin position="131"/>
        <end position="144"/>
    </location>
</feature>
<keyword evidence="3" id="KW-1185">Reference proteome</keyword>
<gene>
    <name evidence="2" type="ORF">ATK30_0809</name>
</gene>
<sequence>MPRSRTRSGSPPGASLAVALTRVTEAVQHAVGRVTAGHGPGPAGLREETWQLIYLLGALGDLAAALAPQVGGYPERYRLRADDDVDPAEHVARTCRELAALRHALDEAEGAAREVYTAVSHLHTVPENTVPEDTTGTASRTDHP</sequence>
<dbReference type="EMBL" id="PJMY01000002">
    <property type="protein sequence ID" value="PKV99820.1"/>
    <property type="molecule type" value="Genomic_DNA"/>
</dbReference>
<organism evidence="2 3">
    <name type="scientific">Amycolatopsis echigonensis</name>
    <dbReference type="NCBI Taxonomy" id="2576905"/>
    <lineage>
        <taxon>Bacteria</taxon>
        <taxon>Bacillati</taxon>
        <taxon>Actinomycetota</taxon>
        <taxon>Actinomycetes</taxon>
        <taxon>Pseudonocardiales</taxon>
        <taxon>Pseudonocardiaceae</taxon>
        <taxon>Amycolatopsis</taxon>
    </lineage>
</organism>
<proteinExistence type="predicted"/>
<accession>A0A2N3X130</accession>
<evidence type="ECO:0000313" key="2">
    <source>
        <dbReference type="EMBL" id="PKV99820.1"/>
    </source>
</evidence>